<sequence length="297" mass="33386">MGPIAKKKSMHVFVHAVHSFSTFVLGRGSSPYAVPKGLYVSSPHHVCTLLVSGRYSTWEPEEHILDPRLVLAYEEKEQKDRALGYRKRGPKPKRLLLQNIYTMDLRSAHKGPEKPPARLRLSLTRSLTPEAGAEGPPCRTGGALYRRLAQRRNKQRASKLLRISPQPRPTTPTPESLDRDWGDREDEEEEEEDEEEEAARQEAEREIHHDMLNGSDQAECWSSSVGAETETMTERSEGWSPGTGPGEVTVTERPEGWSPVISPGEVTVTDVTINSVTVTFREALVAKGFFKSWELEF</sequence>
<dbReference type="AlphaFoldDB" id="A0A8C9WA72"/>
<reference evidence="2" key="2">
    <citation type="submission" date="2025-08" db="UniProtKB">
        <authorList>
            <consortium name="Ensembl"/>
        </authorList>
    </citation>
    <scope>IDENTIFICATION</scope>
</reference>
<name>A0A8C9WA72_SCLFO</name>
<dbReference type="InterPro" id="IPR033773">
    <property type="entry name" value="CBX7_C"/>
</dbReference>
<evidence type="ECO:0000256" key="1">
    <source>
        <dbReference type="SAM" id="MobiDB-lite"/>
    </source>
</evidence>
<dbReference type="Gene3D" id="2.40.50.40">
    <property type="match status" value="1"/>
</dbReference>
<organism evidence="2 3">
    <name type="scientific">Scleropages formosus</name>
    <name type="common">Asian bonytongue</name>
    <name type="synonym">Osteoglossum formosum</name>
    <dbReference type="NCBI Taxonomy" id="113540"/>
    <lineage>
        <taxon>Eukaryota</taxon>
        <taxon>Metazoa</taxon>
        <taxon>Chordata</taxon>
        <taxon>Craniata</taxon>
        <taxon>Vertebrata</taxon>
        <taxon>Euteleostomi</taxon>
        <taxon>Actinopterygii</taxon>
        <taxon>Neopterygii</taxon>
        <taxon>Teleostei</taxon>
        <taxon>Osteoglossocephala</taxon>
        <taxon>Osteoglossomorpha</taxon>
        <taxon>Osteoglossiformes</taxon>
        <taxon>Osteoglossidae</taxon>
        <taxon>Scleropages</taxon>
    </lineage>
</organism>
<evidence type="ECO:0000313" key="2">
    <source>
        <dbReference type="Ensembl" id="ENSSFOP00015071428.1"/>
    </source>
</evidence>
<accession>A0A8C9WA72</accession>
<dbReference type="GO" id="GO:0000122">
    <property type="term" value="P:negative regulation of transcription by RNA polymerase II"/>
    <property type="evidence" value="ECO:0007669"/>
    <property type="project" value="TreeGrafter"/>
</dbReference>
<dbReference type="PANTHER" id="PTHR47277:SF1">
    <property type="entry name" value="CHROMOBOX PROTEIN HOMOLOG 7"/>
    <property type="match status" value="1"/>
</dbReference>
<protein>
    <submittedName>
        <fullName evidence="2">Chromobox homolog 7b</fullName>
    </submittedName>
</protein>
<dbReference type="PANTHER" id="PTHR47277">
    <property type="entry name" value="CHROMOBOX PROTEIN HOMOLOG 7"/>
    <property type="match status" value="1"/>
</dbReference>
<reference evidence="2 3" key="1">
    <citation type="submission" date="2019-04" db="EMBL/GenBank/DDBJ databases">
        <authorList>
            <consortium name="Wellcome Sanger Institute Data Sharing"/>
        </authorList>
    </citation>
    <scope>NUCLEOTIDE SEQUENCE [LARGE SCALE GENOMIC DNA]</scope>
</reference>
<keyword evidence="3" id="KW-1185">Reference proteome</keyword>
<dbReference type="InterPro" id="IPR043000">
    <property type="entry name" value="CBX7"/>
</dbReference>
<evidence type="ECO:0000313" key="3">
    <source>
        <dbReference type="Proteomes" id="UP000694397"/>
    </source>
</evidence>
<feature type="compositionally biased region" description="Polar residues" evidence="1">
    <location>
        <begin position="214"/>
        <end position="226"/>
    </location>
</feature>
<proteinExistence type="predicted"/>
<dbReference type="GO" id="GO:0035102">
    <property type="term" value="C:PRC1 complex"/>
    <property type="evidence" value="ECO:0007669"/>
    <property type="project" value="InterPro"/>
</dbReference>
<feature type="compositionally biased region" description="Basic and acidic residues" evidence="1">
    <location>
        <begin position="198"/>
        <end position="211"/>
    </location>
</feature>
<gene>
    <name evidence="2" type="primary">cbx7b</name>
</gene>
<reference evidence="2" key="3">
    <citation type="submission" date="2025-09" db="UniProtKB">
        <authorList>
            <consortium name="Ensembl"/>
        </authorList>
    </citation>
    <scope>IDENTIFICATION</scope>
</reference>
<dbReference type="GeneTree" id="ENSGT00940000158365"/>
<dbReference type="OrthoDB" id="1918685at2759"/>
<dbReference type="Ensembl" id="ENSSFOT00015039062.1">
    <property type="protein sequence ID" value="ENSSFOP00015071428.1"/>
    <property type="gene ID" value="ENSSFOG00015030505.1"/>
</dbReference>
<dbReference type="Pfam" id="PF17218">
    <property type="entry name" value="CBX7_C"/>
    <property type="match status" value="1"/>
</dbReference>
<feature type="compositionally biased region" description="Acidic residues" evidence="1">
    <location>
        <begin position="183"/>
        <end position="197"/>
    </location>
</feature>
<feature type="region of interest" description="Disordered" evidence="1">
    <location>
        <begin position="155"/>
        <end position="259"/>
    </location>
</feature>
<dbReference type="Proteomes" id="UP000694397">
    <property type="component" value="Chromosome 20"/>
</dbReference>